<dbReference type="Proteomes" id="UP000006038">
    <property type="component" value="Chromosome 10"/>
</dbReference>
<keyword evidence="2" id="KW-0732">Signal</keyword>
<dbReference type="AlphaFoldDB" id="J3N1P1"/>
<sequence>MELVLLRLLCLLCRLGDGGLLRLLGVGDWLFSHLGEGDRLFREGVWGAAPISSTPPAPVPRGRGSTSAV</sequence>
<dbReference type="Gramene" id="OB10G14390.1">
    <property type="protein sequence ID" value="OB10G14390.1"/>
    <property type="gene ID" value="OB10G14390"/>
</dbReference>
<feature type="region of interest" description="Disordered" evidence="1">
    <location>
        <begin position="49"/>
        <end position="69"/>
    </location>
</feature>
<evidence type="ECO:0000313" key="3">
    <source>
        <dbReference type="EnsemblPlants" id="OB10G14390.1"/>
    </source>
</evidence>
<evidence type="ECO:0000256" key="2">
    <source>
        <dbReference type="SAM" id="SignalP"/>
    </source>
</evidence>
<organism evidence="3">
    <name type="scientific">Oryza brachyantha</name>
    <name type="common">malo sina</name>
    <dbReference type="NCBI Taxonomy" id="4533"/>
    <lineage>
        <taxon>Eukaryota</taxon>
        <taxon>Viridiplantae</taxon>
        <taxon>Streptophyta</taxon>
        <taxon>Embryophyta</taxon>
        <taxon>Tracheophyta</taxon>
        <taxon>Spermatophyta</taxon>
        <taxon>Magnoliopsida</taxon>
        <taxon>Liliopsida</taxon>
        <taxon>Poales</taxon>
        <taxon>Poaceae</taxon>
        <taxon>BOP clade</taxon>
        <taxon>Oryzoideae</taxon>
        <taxon>Oryzeae</taxon>
        <taxon>Oryzinae</taxon>
        <taxon>Oryza</taxon>
    </lineage>
</organism>
<protein>
    <recommendedName>
        <fullName evidence="5">DUF3778 domain-containing protein</fullName>
    </recommendedName>
</protein>
<name>J3N1P1_ORYBR</name>
<evidence type="ECO:0000313" key="4">
    <source>
        <dbReference type="Proteomes" id="UP000006038"/>
    </source>
</evidence>
<evidence type="ECO:0008006" key="5">
    <source>
        <dbReference type="Google" id="ProtNLM"/>
    </source>
</evidence>
<dbReference type="HOGENOM" id="CLU_2779877_0_0_1"/>
<feature type="signal peptide" evidence="2">
    <location>
        <begin position="1"/>
        <end position="18"/>
    </location>
</feature>
<reference evidence="3" key="2">
    <citation type="submission" date="2013-04" db="UniProtKB">
        <authorList>
            <consortium name="EnsemblPlants"/>
        </authorList>
    </citation>
    <scope>IDENTIFICATION</scope>
</reference>
<accession>J3N1P1</accession>
<proteinExistence type="predicted"/>
<keyword evidence="4" id="KW-1185">Reference proteome</keyword>
<feature type="chain" id="PRO_5003775477" description="DUF3778 domain-containing protein" evidence="2">
    <location>
        <begin position="19"/>
        <end position="69"/>
    </location>
</feature>
<evidence type="ECO:0000256" key="1">
    <source>
        <dbReference type="SAM" id="MobiDB-lite"/>
    </source>
</evidence>
<dbReference type="EnsemblPlants" id="OB10G14390.1">
    <property type="protein sequence ID" value="OB10G14390.1"/>
    <property type="gene ID" value="OB10G14390"/>
</dbReference>
<reference evidence="3" key="1">
    <citation type="journal article" date="2013" name="Nat. Commun.">
        <title>Whole-genome sequencing of Oryza brachyantha reveals mechanisms underlying Oryza genome evolution.</title>
        <authorList>
            <person name="Chen J."/>
            <person name="Huang Q."/>
            <person name="Gao D."/>
            <person name="Wang J."/>
            <person name="Lang Y."/>
            <person name="Liu T."/>
            <person name="Li B."/>
            <person name="Bai Z."/>
            <person name="Luis Goicoechea J."/>
            <person name="Liang C."/>
            <person name="Chen C."/>
            <person name="Zhang W."/>
            <person name="Sun S."/>
            <person name="Liao Y."/>
            <person name="Zhang X."/>
            <person name="Yang L."/>
            <person name="Song C."/>
            <person name="Wang M."/>
            <person name="Shi J."/>
            <person name="Liu G."/>
            <person name="Liu J."/>
            <person name="Zhou H."/>
            <person name="Zhou W."/>
            <person name="Yu Q."/>
            <person name="An N."/>
            <person name="Chen Y."/>
            <person name="Cai Q."/>
            <person name="Wang B."/>
            <person name="Liu B."/>
            <person name="Min J."/>
            <person name="Huang Y."/>
            <person name="Wu H."/>
            <person name="Li Z."/>
            <person name="Zhang Y."/>
            <person name="Yin Y."/>
            <person name="Song W."/>
            <person name="Jiang J."/>
            <person name="Jackson S.A."/>
            <person name="Wing R.A."/>
            <person name="Wang J."/>
            <person name="Chen M."/>
        </authorList>
    </citation>
    <scope>NUCLEOTIDE SEQUENCE [LARGE SCALE GENOMIC DNA]</scope>
    <source>
        <strain evidence="3">cv. IRGC 101232</strain>
    </source>
</reference>